<evidence type="ECO:0000313" key="2">
    <source>
        <dbReference type="EMBL" id="MFC4495631.1"/>
    </source>
</evidence>
<evidence type="ECO:0000259" key="1">
    <source>
        <dbReference type="PROSITE" id="PS50801"/>
    </source>
</evidence>
<comment type="caution">
    <text evidence="2">The sequence shown here is derived from an EMBL/GenBank/DDBJ whole genome shotgun (WGS) entry which is preliminary data.</text>
</comment>
<reference evidence="3" key="1">
    <citation type="journal article" date="2019" name="Int. J. Syst. Evol. Microbiol.">
        <title>The Global Catalogue of Microorganisms (GCM) 10K type strain sequencing project: providing services to taxonomists for standard genome sequencing and annotation.</title>
        <authorList>
            <consortium name="The Broad Institute Genomics Platform"/>
            <consortium name="The Broad Institute Genome Sequencing Center for Infectious Disease"/>
            <person name="Wu L."/>
            <person name="Ma J."/>
        </authorList>
    </citation>
    <scope>NUCLEOTIDE SEQUENCE [LARGE SCALE GENOMIC DNA]</scope>
    <source>
        <strain evidence="3">CGMCC 4.7357</strain>
    </source>
</reference>
<dbReference type="PROSITE" id="PS50801">
    <property type="entry name" value="STAS"/>
    <property type="match status" value="1"/>
</dbReference>
<dbReference type="EMBL" id="JBHSFH010000007">
    <property type="protein sequence ID" value="MFC4495631.1"/>
    <property type="molecule type" value="Genomic_DNA"/>
</dbReference>
<organism evidence="2 3">
    <name type="scientific">Streptomyces ovatisporus</name>
    <dbReference type="NCBI Taxonomy" id="1128682"/>
    <lineage>
        <taxon>Bacteria</taxon>
        <taxon>Bacillati</taxon>
        <taxon>Actinomycetota</taxon>
        <taxon>Actinomycetes</taxon>
        <taxon>Kitasatosporales</taxon>
        <taxon>Streptomycetaceae</taxon>
        <taxon>Streptomyces</taxon>
    </lineage>
</organism>
<proteinExistence type="predicted"/>
<sequence>MERSPKTRPQLTVALLSGRNPDERTLVLRGELDVQTMYTLRDNIMYCLRSNCRSIGLDMTGVTRCDGDALYGIAGLQDALRTAGGRLRITGVSEPVREARVTVMLRHSIFE</sequence>
<dbReference type="InterPro" id="IPR058548">
    <property type="entry name" value="MlaB-like_STAS"/>
</dbReference>
<dbReference type="RefSeq" id="WP_386448749.1">
    <property type="nucleotide sequence ID" value="NZ_JBHSFH010000007.1"/>
</dbReference>
<dbReference type="Pfam" id="PF13466">
    <property type="entry name" value="STAS_2"/>
    <property type="match status" value="1"/>
</dbReference>
<dbReference type="InterPro" id="IPR002645">
    <property type="entry name" value="STAS_dom"/>
</dbReference>
<protein>
    <submittedName>
        <fullName evidence="2">STAS domain-containing protein</fullName>
    </submittedName>
</protein>
<name>A0ABV9A9Q0_9ACTN</name>
<dbReference type="Proteomes" id="UP001595997">
    <property type="component" value="Unassembled WGS sequence"/>
</dbReference>
<evidence type="ECO:0000313" key="3">
    <source>
        <dbReference type="Proteomes" id="UP001595997"/>
    </source>
</evidence>
<accession>A0ABV9A9Q0</accession>
<keyword evidence="3" id="KW-1185">Reference proteome</keyword>
<dbReference type="SUPFAM" id="SSF52091">
    <property type="entry name" value="SpoIIaa-like"/>
    <property type="match status" value="1"/>
</dbReference>
<dbReference type="InterPro" id="IPR036513">
    <property type="entry name" value="STAS_dom_sf"/>
</dbReference>
<dbReference type="CDD" id="cd07043">
    <property type="entry name" value="STAS_anti-anti-sigma_factors"/>
    <property type="match status" value="1"/>
</dbReference>
<dbReference type="Gene3D" id="3.30.750.24">
    <property type="entry name" value="STAS domain"/>
    <property type="match status" value="1"/>
</dbReference>
<gene>
    <name evidence="2" type="ORF">ACFPA8_15995</name>
</gene>
<feature type="domain" description="STAS" evidence="1">
    <location>
        <begin position="26"/>
        <end position="111"/>
    </location>
</feature>